<dbReference type="CDD" id="cd07717">
    <property type="entry name" value="RNaseZ_ZiPD-like_MBL-fold"/>
    <property type="match status" value="1"/>
</dbReference>
<accession>A0A139AGV7</accession>
<dbReference type="InterPro" id="IPR013471">
    <property type="entry name" value="RNase_Z/BN"/>
</dbReference>
<evidence type="ECO:0000256" key="5">
    <source>
        <dbReference type="ARBA" id="ARBA00022723"/>
    </source>
</evidence>
<dbReference type="EMBL" id="KQ965759">
    <property type="protein sequence ID" value="KXS15794.1"/>
    <property type="molecule type" value="Genomic_DNA"/>
</dbReference>
<dbReference type="OMA" id="GTQRQMM"/>
<protein>
    <submittedName>
        <fullName evidence="10">Metallo-hydrolase/oxidoreductase</fullName>
    </submittedName>
</protein>
<evidence type="ECO:0000256" key="2">
    <source>
        <dbReference type="ARBA" id="ARBA00011738"/>
    </source>
</evidence>
<dbReference type="Pfam" id="PF23023">
    <property type="entry name" value="Anti-Pycsar_Apyc1"/>
    <property type="match status" value="1"/>
</dbReference>
<keyword evidence="4" id="KW-0540">Nuclease</keyword>
<feature type="region of interest" description="Disordered" evidence="9">
    <location>
        <begin position="142"/>
        <end position="162"/>
    </location>
</feature>
<gene>
    <name evidence="10" type="ORF">M427DRAFT_56364</name>
</gene>
<comment type="subunit">
    <text evidence="2">Homodimer.</text>
</comment>
<dbReference type="GO" id="GO:0042781">
    <property type="term" value="F:3'-tRNA processing endoribonuclease activity"/>
    <property type="evidence" value="ECO:0007669"/>
    <property type="project" value="TreeGrafter"/>
</dbReference>
<evidence type="ECO:0000256" key="3">
    <source>
        <dbReference type="ARBA" id="ARBA00022694"/>
    </source>
</evidence>
<evidence type="ECO:0000256" key="7">
    <source>
        <dbReference type="ARBA" id="ARBA00022801"/>
    </source>
</evidence>
<dbReference type="Gene3D" id="3.60.15.10">
    <property type="entry name" value="Ribonuclease Z/Hydroxyacylglutathione hydrolase-like"/>
    <property type="match status" value="1"/>
</dbReference>
<dbReference type="GO" id="GO:0046872">
    <property type="term" value="F:metal ion binding"/>
    <property type="evidence" value="ECO:0007669"/>
    <property type="project" value="UniProtKB-KW"/>
</dbReference>
<dbReference type="OrthoDB" id="527344at2759"/>
<evidence type="ECO:0000256" key="6">
    <source>
        <dbReference type="ARBA" id="ARBA00022759"/>
    </source>
</evidence>
<evidence type="ECO:0000313" key="11">
    <source>
        <dbReference type="Proteomes" id="UP000070544"/>
    </source>
</evidence>
<evidence type="ECO:0000256" key="9">
    <source>
        <dbReference type="SAM" id="MobiDB-lite"/>
    </source>
</evidence>
<evidence type="ECO:0000313" key="10">
    <source>
        <dbReference type="EMBL" id="KXS15794.1"/>
    </source>
</evidence>
<comment type="cofactor">
    <cofactor evidence="1">
        <name>Zn(2+)</name>
        <dbReference type="ChEBI" id="CHEBI:29105"/>
    </cofactor>
</comment>
<keyword evidence="5" id="KW-0479">Metal-binding</keyword>
<evidence type="ECO:0000256" key="8">
    <source>
        <dbReference type="ARBA" id="ARBA00022833"/>
    </source>
</evidence>
<dbReference type="AlphaFoldDB" id="A0A139AGV7"/>
<evidence type="ECO:0000256" key="4">
    <source>
        <dbReference type="ARBA" id="ARBA00022722"/>
    </source>
</evidence>
<dbReference type="PANTHER" id="PTHR46018">
    <property type="entry name" value="ZINC PHOSPHODIESTERASE ELAC PROTEIN 1"/>
    <property type="match status" value="1"/>
</dbReference>
<proteinExistence type="inferred from homology"/>
<dbReference type="SUPFAM" id="SSF56281">
    <property type="entry name" value="Metallo-hydrolase/oxidoreductase"/>
    <property type="match status" value="1"/>
</dbReference>
<name>A0A139AGV7_GONPJ</name>
<keyword evidence="3" id="KW-0819">tRNA processing</keyword>
<keyword evidence="8" id="KW-0862">Zinc</keyword>
<evidence type="ECO:0000256" key="1">
    <source>
        <dbReference type="ARBA" id="ARBA00001947"/>
    </source>
</evidence>
<dbReference type="STRING" id="1344416.A0A139AGV7"/>
<keyword evidence="6" id="KW-0255">Endonuclease</keyword>
<sequence>MDLTFLGTASSQPSLTRNHSATALRYNGDIYLFDCGEATQHQFIRTNLKISKVRYIFITHLHGDHSFGLPGFLCTLSATISSLVTETPGKPASQGPTVTLYGPRGLRTYVRNAMLSTYSQPSYHRQRSTRFVVHELWANGEQQEQEQASPLPDASVSKDDNFSGDNILARSDGTWMLLRDDALGVTVKAAPMCHTVPCVGYSLREHDGPGRLKVEELRPLIEAQADAIRASGVAQPLRLLSEVKAGKKVTLPDGTVLEAERFVEEPKRGRHVVVLGDTSDSSQIAKLARGCTVLVHEATNACLEDDLKNGATPESVEQLTKEHGHSTPELAGHFAKDVDAQRLILTHFSNRYKGDEAPESMRVMDDIRALAVKAFGKDDVLTARDLMTVAIQRPVS</sequence>
<dbReference type="InterPro" id="IPR036866">
    <property type="entry name" value="RibonucZ/Hydroxyglut_hydro"/>
</dbReference>
<organism evidence="10 11">
    <name type="scientific">Gonapodya prolifera (strain JEL478)</name>
    <name type="common">Monoblepharis prolifera</name>
    <dbReference type="NCBI Taxonomy" id="1344416"/>
    <lineage>
        <taxon>Eukaryota</taxon>
        <taxon>Fungi</taxon>
        <taxon>Fungi incertae sedis</taxon>
        <taxon>Chytridiomycota</taxon>
        <taxon>Chytridiomycota incertae sedis</taxon>
        <taxon>Monoblepharidomycetes</taxon>
        <taxon>Monoblepharidales</taxon>
        <taxon>Gonapodyaceae</taxon>
        <taxon>Gonapodya</taxon>
    </lineage>
</organism>
<dbReference type="HAMAP" id="MF_01818">
    <property type="entry name" value="RNase_Z_BN"/>
    <property type="match status" value="1"/>
</dbReference>
<reference evidence="10 11" key="1">
    <citation type="journal article" date="2015" name="Genome Biol. Evol.">
        <title>Phylogenomic analyses indicate that early fungi evolved digesting cell walls of algal ancestors of land plants.</title>
        <authorList>
            <person name="Chang Y."/>
            <person name="Wang S."/>
            <person name="Sekimoto S."/>
            <person name="Aerts A.L."/>
            <person name="Choi C."/>
            <person name="Clum A."/>
            <person name="LaButti K.M."/>
            <person name="Lindquist E.A."/>
            <person name="Yee Ngan C."/>
            <person name="Ohm R.A."/>
            <person name="Salamov A.A."/>
            <person name="Grigoriev I.V."/>
            <person name="Spatafora J.W."/>
            <person name="Berbee M.L."/>
        </authorList>
    </citation>
    <scope>NUCLEOTIDE SEQUENCE [LARGE SCALE GENOMIC DNA]</scope>
    <source>
        <strain evidence="10 11">JEL478</strain>
    </source>
</reference>
<dbReference type="GO" id="GO:0005634">
    <property type="term" value="C:nucleus"/>
    <property type="evidence" value="ECO:0007669"/>
    <property type="project" value="TreeGrafter"/>
</dbReference>
<keyword evidence="7 10" id="KW-0378">Hydrolase</keyword>
<keyword evidence="11" id="KW-1185">Reference proteome</keyword>
<dbReference type="PANTHER" id="PTHR46018:SF2">
    <property type="entry name" value="ZINC PHOSPHODIESTERASE ELAC PROTEIN 1"/>
    <property type="match status" value="1"/>
</dbReference>
<dbReference type="Proteomes" id="UP000070544">
    <property type="component" value="Unassembled WGS sequence"/>
</dbReference>